<keyword evidence="3" id="KW-1185">Reference proteome</keyword>
<dbReference type="OrthoDB" id="7210707at2"/>
<evidence type="ECO:0000313" key="2">
    <source>
        <dbReference type="EMBL" id="SHK46597.1"/>
    </source>
</evidence>
<dbReference type="Proteomes" id="UP000324252">
    <property type="component" value="Unassembled WGS sequence"/>
</dbReference>
<proteinExistence type="predicted"/>
<dbReference type="InterPro" id="IPR002589">
    <property type="entry name" value="Macro_dom"/>
</dbReference>
<dbReference type="PROSITE" id="PS51154">
    <property type="entry name" value="MACRO"/>
    <property type="match status" value="1"/>
</dbReference>
<evidence type="ECO:0000259" key="1">
    <source>
        <dbReference type="PROSITE" id="PS51154"/>
    </source>
</evidence>
<dbReference type="SUPFAM" id="SSF55073">
    <property type="entry name" value="Nucleotide cyclase"/>
    <property type="match status" value="1"/>
</dbReference>
<protein>
    <recommendedName>
        <fullName evidence="1">Macro domain-containing protein</fullName>
    </recommendedName>
</protein>
<gene>
    <name evidence="2" type="ORF">SAMN05444142_105244</name>
</gene>
<sequence>MSDVAVLTGDLVQSSGLTPTMLSKALENLEIFSGAIAGWHSPASATRFTRNRGDGWQIVLHQPDLALRAALFLQAGLVSHHDGLRSRISIATGPATLPVGGDLNAASGPAFIASGHGLDAMKGALIAHAAGGALGAATRLADHIAQGWTVAQARAVHHMLWPRDRTRVAVAAETGVTRQAVDKALHSAGFPALDDALAMIEFPAQDTA</sequence>
<dbReference type="InterPro" id="IPR029787">
    <property type="entry name" value="Nucleotide_cyclase"/>
</dbReference>
<dbReference type="RefSeq" id="WP_149787616.1">
    <property type="nucleotide sequence ID" value="NZ_FNIO01000002.1"/>
</dbReference>
<feature type="domain" description="Macro" evidence="1">
    <location>
        <begin position="1"/>
        <end position="208"/>
    </location>
</feature>
<name>A0A1H0F9P8_9RHOB</name>
<reference evidence="2 3" key="1">
    <citation type="submission" date="2016-11" db="EMBL/GenBank/DDBJ databases">
        <authorList>
            <person name="Varghese N."/>
            <person name="Submissions S."/>
        </authorList>
    </citation>
    <scope>NUCLEOTIDE SEQUENCE [LARGE SCALE GENOMIC DNA]</scope>
    <source>
        <strain evidence="2 3">DSM 29620</strain>
    </source>
</reference>
<dbReference type="EMBL" id="FQZZ01000005">
    <property type="protein sequence ID" value="SHK46597.1"/>
    <property type="molecule type" value="Genomic_DNA"/>
</dbReference>
<dbReference type="AlphaFoldDB" id="A0A1H0F9P8"/>
<evidence type="ECO:0000313" key="3">
    <source>
        <dbReference type="Proteomes" id="UP000324252"/>
    </source>
</evidence>
<accession>A0A1H0F9P8</accession>
<organism evidence="2 3">
    <name type="scientific">Lutimaribacter pacificus</name>
    <dbReference type="NCBI Taxonomy" id="391948"/>
    <lineage>
        <taxon>Bacteria</taxon>
        <taxon>Pseudomonadati</taxon>
        <taxon>Pseudomonadota</taxon>
        <taxon>Alphaproteobacteria</taxon>
        <taxon>Rhodobacterales</taxon>
        <taxon>Roseobacteraceae</taxon>
        <taxon>Lutimaribacter</taxon>
    </lineage>
</organism>